<dbReference type="SUPFAM" id="SSF63411">
    <property type="entry name" value="LuxS/MPP-like metallohydrolase"/>
    <property type="match status" value="4"/>
</dbReference>
<evidence type="ECO:0000313" key="3">
    <source>
        <dbReference type="Proteomes" id="UP000271125"/>
    </source>
</evidence>
<dbReference type="FunFam" id="3.30.830.10:FF:000034">
    <property type="entry name" value="presequence protease 1, chloroplastic/mitochondrial"/>
    <property type="match status" value="1"/>
</dbReference>
<dbReference type="Pfam" id="PF22516">
    <property type="entry name" value="PreP_C"/>
    <property type="match status" value="1"/>
</dbReference>
<dbReference type="Gene3D" id="3.30.830.10">
    <property type="entry name" value="Metalloenzyme, LuxS/M16 peptidase-like"/>
    <property type="match status" value="4"/>
</dbReference>
<dbReference type="GO" id="GO:0046872">
    <property type="term" value="F:metal ion binding"/>
    <property type="evidence" value="ECO:0007669"/>
    <property type="project" value="InterPro"/>
</dbReference>
<evidence type="ECO:0000313" key="2">
    <source>
        <dbReference type="EMBL" id="RKX71115.1"/>
    </source>
</evidence>
<organism evidence="2 3">
    <name type="scientific">candidate division TA06 bacterium</name>
    <dbReference type="NCBI Taxonomy" id="2250710"/>
    <lineage>
        <taxon>Bacteria</taxon>
        <taxon>Bacteria division TA06</taxon>
    </lineage>
</organism>
<dbReference type="Proteomes" id="UP000271125">
    <property type="component" value="Unassembled WGS sequence"/>
</dbReference>
<dbReference type="PANTHER" id="PTHR43016">
    <property type="entry name" value="PRESEQUENCE PROTEASE"/>
    <property type="match status" value="1"/>
</dbReference>
<comment type="caution">
    <text evidence="2">The sequence shown here is derived from an EMBL/GenBank/DDBJ whole genome shotgun (WGS) entry which is preliminary data.</text>
</comment>
<accession>A0A660SJU4</accession>
<dbReference type="InterPro" id="IPR007863">
    <property type="entry name" value="Peptidase_M16_C"/>
</dbReference>
<feature type="domain" description="Peptidase M16C associated" evidence="1">
    <location>
        <begin position="464"/>
        <end position="714"/>
    </location>
</feature>
<reference evidence="2 3" key="1">
    <citation type="submission" date="2018-06" db="EMBL/GenBank/DDBJ databases">
        <title>Extensive metabolic versatility and redundancy in microbially diverse, dynamic hydrothermal sediments.</title>
        <authorList>
            <person name="Dombrowski N."/>
            <person name="Teske A."/>
            <person name="Baker B.J."/>
        </authorList>
    </citation>
    <scope>NUCLEOTIDE SEQUENCE [LARGE SCALE GENOMIC DNA]</scope>
    <source>
        <strain evidence="2">B10_G13</strain>
    </source>
</reference>
<dbReference type="InterPro" id="IPR013578">
    <property type="entry name" value="Peptidase_M16C_assoc"/>
</dbReference>
<dbReference type="EMBL" id="QNBD01000104">
    <property type="protein sequence ID" value="RKX71115.1"/>
    <property type="molecule type" value="Genomic_DNA"/>
</dbReference>
<dbReference type="GO" id="GO:0004222">
    <property type="term" value="F:metalloendopeptidase activity"/>
    <property type="evidence" value="ECO:0007669"/>
    <property type="project" value="TreeGrafter"/>
</dbReference>
<dbReference type="GO" id="GO:0016485">
    <property type="term" value="P:protein processing"/>
    <property type="evidence" value="ECO:0007669"/>
    <property type="project" value="TreeGrafter"/>
</dbReference>
<dbReference type="AlphaFoldDB" id="A0A660SJU4"/>
<dbReference type="PANTHER" id="PTHR43016:SF13">
    <property type="entry name" value="PRESEQUENCE PROTEASE, MITOCHONDRIAL"/>
    <property type="match status" value="1"/>
</dbReference>
<dbReference type="SMART" id="SM01264">
    <property type="entry name" value="M16C_associated"/>
    <property type="match status" value="1"/>
</dbReference>
<sequence>MKLVLNQIYNGFKLIEKKKIDEIKSTACTFTHIKSGAKLLYLQNKDDNKVFSITFKTPPKDNKGIPHILEHSVLCGSVKFPTKEPFVELIKGSLNTFLNAMTFPDKTMYPVASRNNKDFLNLMNVYLDAVFYPNIYNTPEIFMQEGWHYELDNRNSDIFYKGVVYNEMKGAFSSPETTIRRISQQSLFKDTPYGYISAGDPDEIPKLSYEEFIDFHKTYYHPSNSYIYLYGDLDIIEHLDFIDKEYLNNFSKETINSNIPLQKSYNKMVEIVRPYPISSDESDKNKTFLSLNYVIDNVSNRELCMAFGILTHILLGTPAAPLRKALLKSGICKDVIYNFNNSLLQPTLSIILMNSNEHHKEDFKNIITETLNHLIDKGIDKKLIQASINITEFKLREADFEGLPKGIVYSILSLNSWLYDKDPAISIEYDNTLKKIKKSLETNYFENLIEKYILKNTHCSLVTLKPDKAIATNESDRIEKHLKIYKSNLTDKELNRLIKQTKKLKEMQNTPDSMEALTTIPLLSLDDIKKKIEKLPLVEKVEKDIKILFHPQFTSGISYVNLIFDSTAVNQEQIPYIGLLADILGKICTKRYNYSDLSNEINIHTGGINFTTDLFIENNPPFKYHPKFTVSSKALNFRLPELINLTLEIINNTDFSNRKRLKEIVREIKSRIEMEIMSKGHIIASERLESYISQDGYYNELIDGLSYYKFISEIENSFTNRADEIIEILKTVSNLIFNKNNLIISFTSEEKDYEKFKNIIHLLDRSLNNDKLQHQHYEFKTEKRNEGLLTQSNVQYIAKGYNFRDLGFDWEGNMLVLKLILGSDYLWNRVRVLGGAYGAFTILKMNGNINLVSYRDPNLKETFKVYNETANFIKNFMPTKREMDKFIIGTIGQTDRPLTPSMKGERATEFYLRKITYNDLLKERREILDTKPEDIQKYAKLFEGIVKNNYICVLGNEQIIKKNSNLFDNLVKVFE</sequence>
<protein>
    <submittedName>
        <fullName evidence="2">Insulinase family protein</fullName>
    </submittedName>
</protein>
<dbReference type="InterPro" id="IPR011249">
    <property type="entry name" value="Metalloenz_LuxS/M16"/>
</dbReference>
<dbReference type="InterPro" id="IPR055130">
    <property type="entry name" value="PreP_C"/>
</dbReference>
<dbReference type="Pfam" id="PF08367">
    <property type="entry name" value="M16C_assoc"/>
    <property type="match status" value="1"/>
</dbReference>
<proteinExistence type="predicted"/>
<dbReference type="Pfam" id="PF05193">
    <property type="entry name" value="Peptidase_M16_C"/>
    <property type="match status" value="1"/>
</dbReference>
<gene>
    <name evidence="2" type="ORF">DRP43_02760</name>
</gene>
<evidence type="ECO:0000259" key="1">
    <source>
        <dbReference type="SMART" id="SM01264"/>
    </source>
</evidence>
<name>A0A660SJU4_UNCT6</name>